<evidence type="ECO:0000256" key="3">
    <source>
        <dbReference type="ARBA" id="ARBA00022691"/>
    </source>
</evidence>
<dbReference type="SUPFAM" id="SSF53335">
    <property type="entry name" value="S-adenosyl-L-methionine-dependent methyltransferases"/>
    <property type="match status" value="1"/>
</dbReference>
<dbReference type="Pfam" id="PF13847">
    <property type="entry name" value="Methyltransf_31"/>
    <property type="match status" value="1"/>
</dbReference>
<evidence type="ECO:0000256" key="2">
    <source>
        <dbReference type="ARBA" id="ARBA00022679"/>
    </source>
</evidence>
<dbReference type="PANTHER" id="PTHR43464:SF19">
    <property type="entry name" value="UBIQUINONE BIOSYNTHESIS O-METHYLTRANSFERASE, MITOCHONDRIAL"/>
    <property type="match status" value="1"/>
</dbReference>
<protein>
    <recommendedName>
        <fullName evidence="4">Methyltransferase domain-containing protein</fullName>
    </recommendedName>
</protein>
<dbReference type="AlphaFoldDB" id="V2QH39"/>
<dbReference type="OrthoDB" id="9804312at2"/>
<dbReference type="PANTHER" id="PTHR43464">
    <property type="entry name" value="METHYLTRANSFERASE"/>
    <property type="match status" value="1"/>
</dbReference>
<sequence>MNEKEIKTDRMMGPDSYIIINELLKNKIIDDKIRILDLGCGKGLTSIYMAEKYKNADIFAVDLWVEAKDNYIFFKENNIDNRIIPLNCDAEKLPFAESYFDIIVSVDAYHYFGLEKDFFKYNIKPLLKENGEIYIAVPGLKDDYEKVPKELKYHISEEDFKYFKSINYWENLIKNDLKEIEVLEMKCFDEAWQSWLSCDNPYAAKDIELLKADNGKFLNLISIKGKI</sequence>
<organism evidence="5 6">
    <name type="scientific">Mucispirillum schaedleri ASF457</name>
    <dbReference type="NCBI Taxonomy" id="1379858"/>
    <lineage>
        <taxon>Bacteria</taxon>
        <taxon>Pseudomonadati</taxon>
        <taxon>Deferribacterota</taxon>
        <taxon>Deferribacteres</taxon>
        <taxon>Deferribacterales</taxon>
        <taxon>Mucispirillaceae</taxon>
        <taxon>Mucispirillum</taxon>
    </lineage>
</organism>
<dbReference type="InterPro" id="IPR029063">
    <property type="entry name" value="SAM-dependent_MTases_sf"/>
</dbReference>
<dbReference type="EMBL" id="CP097562">
    <property type="protein sequence ID" value="USF24251.1"/>
    <property type="molecule type" value="Genomic_DNA"/>
</dbReference>
<dbReference type="GO" id="GO:0032259">
    <property type="term" value="P:methylation"/>
    <property type="evidence" value="ECO:0007669"/>
    <property type="project" value="UniProtKB-KW"/>
</dbReference>
<dbReference type="eggNOG" id="COG2230">
    <property type="taxonomic scope" value="Bacteria"/>
</dbReference>
<keyword evidence="2" id="KW-0808">Transferase</keyword>
<dbReference type="Proteomes" id="UP000017429">
    <property type="component" value="Chromosome"/>
</dbReference>
<dbReference type="GO" id="GO:0008757">
    <property type="term" value="F:S-adenosylmethionine-dependent methyltransferase activity"/>
    <property type="evidence" value="ECO:0007669"/>
    <property type="project" value="InterPro"/>
</dbReference>
<evidence type="ECO:0000313" key="6">
    <source>
        <dbReference type="Proteomes" id="UP000017429"/>
    </source>
</evidence>
<proteinExistence type="predicted"/>
<reference evidence="5" key="2">
    <citation type="submission" date="2022-05" db="EMBL/GenBank/DDBJ databases">
        <authorList>
            <person name="Proctor A.L."/>
            <person name="Phillips G.J."/>
            <person name="Wannemuehler M.J."/>
        </authorList>
    </citation>
    <scope>NUCLEOTIDE SEQUENCE</scope>
    <source>
        <strain evidence="5">ASF457</strain>
    </source>
</reference>
<evidence type="ECO:0000256" key="1">
    <source>
        <dbReference type="ARBA" id="ARBA00022603"/>
    </source>
</evidence>
<dbReference type="RefSeq" id="WP_023275619.1">
    <property type="nucleotide sequence ID" value="NZ_CP097562.1"/>
</dbReference>
<gene>
    <name evidence="5" type="ORF">N508_001334</name>
</gene>
<name>V2QH39_9BACT</name>
<feature type="domain" description="Methyltransferase" evidence="4">
    <location>
        <begin position="30"/>
        <end position="167"/>
    </location>
</feature>
<keyword evidence="6" id="KW-1185">Reference proteome</keyword>
<accession>V2QH39</accession>
<dbReference type="Gene3D" id="3.40.50.150">
    <property type="entry name" value="Vaccinia Virus protein VP39"/>
    <property type="match status" value="1"/>
</dbReference>
<evidence type="ECO:0000259" key="4">
    <source>
        <dbReference type="Pfam" id="PF13847"/>
    </source>
</evidence>
<reference evidence="5" key="1">
    <citation type="journal article" date="2014" name="Genome Announc.">
        <title>Draft genome sequences of the altered schaedler flora, a defined bacterial community from gnotobiotic mice.</title>
        <authorList>
            <person name="Wannemuehler M.J."/>
            <person name="Overstreet A.M."/>
            <person name="Ward D.V."/>
            <person name="Phillips G.J."/>
        </authorList>
    </citation>
    <scope>NUCLEOTIDE SEQUENCE</scope>
    <source>
        <strain evidence="5">ASF457</strain>
    </source>
</reference>
<dbReference type="InterPro" id="IPR025714">
    <property type="entry name" value="Methyltranfer_dom"/>
</dbReference>
<dbReference type="CDD" id="cd02440">
    <property type="entry name" value="AdoMet_MTases"/>
    <property type="match status" value="1"/>
</dbReference>
<dbReference type="KEGG" id="msch:N508_001334"/>
<keyword evidence="3" id="KW-0949">S-adenosyl-L-methionine</keyword>
<keyword evidence="1" id="KW-0489">Methyltransferase</keyword>
<evidence type="ECO:0000313" key="5">
    <source>
        <dbReference type="EMBL" id="USF24251.1"/>
    </source>
</evidence>
<reference evidence="5" key="3">
    <citation type="submission" date="2022-06" db="EMBL/GenBank/DDBJ databases">
        <title>Resources to Facilitate Use of the Altered Schaedler Flora (ASF) Mouse Model to Study Microbiome Function.</title>
        <authorList>
            <person name="Proctor A."/>
            <person name="Parvinroo S."/>
            <person name="Richie T."/>
            <person name="Jia X."/>
            <person name="Lee S.T.M."/>
            <person name="Karp P.D."/>
            <person name="Paley S."/>
            <person name="Kostic A.D."/>
            <person name="Pierre J.F."/>
            <person name="Wannemuehler M.J."/>
            <person name="Phillips G.J."/>
        </authorList>
    </citation>
    <scope>NUCLEOTIDE SEQUENCE</scope>
    <source>
        <strain evidence="5">ASF457</strain>
    </source>
</reference>